<dbReference type="InterPro" id="IPR013087">
    <property type="entry name" value="Znf_C2H2_type"/>
</dbReference>
<protein>
    <submittedName>
        <fullName evidence="3">Protein enabled homolog</fullName>
    </submittedName>
</protein>
<dbReference type="RefSeq" id="XP_016472046.1">
    <property type="nucleotide sequence ID" value="XM_016616560.1"/>
</dbReference>
<dbReference type="PROSITE" id="PS00028">
    <property type="entry name" value="ZINC_FINGER_C2H2_1"/>
    <property type="match status" value="1"/>
</dbReference>
<dbReference type="AlphaFoldDB" id="A0A1S4A651"/>
<dbReference type="PaxDb" id="4097-A0A1S4A651"/>
<dbReference type="GO" id="GO:0006355">
    <property type="term" value="P:regulation of DNA-templated transcription"/>
    <property type="evidence" value="ECO:0000318"/>
    <property type="project" value="GO_Central"/>
</dbReference>
<dbReference type="GO" id="GO:0000976">
    <property type="term" value="F:transcription cis-regulatory region binding"/>
    <property type="evidence" value="ECO:0000318"/>
    <property type="project" value="GO_Central"/>
</dbReference>
<feature type="region of interest" description="Disordered" evidence="1">
    <location>
        <begin position="190"/>
        <end position="248"/>
    </location>
</feature>
<feature type="compositionally biased region" description="Polar residues" evidence="1">
    <location>
        <begin position="39"/>
        <end position="48"/>
    </location>
</feature>
<evidence type="ECO:0000256" key="1">
    <source>
        <dbReference type="SAM" id="MobiDB-lite"/>
    </source>
</evidence>
<feature type="compositionally biased region" description="Low complexity" evidence="1">
    <location>
        <begin position="28"/>
        <end position="38"/>
    </location>
</feature>
<evidence type="ECO:0000259" key="2">
    <source>
        <dbReference type="PROSITE" id="PS00028"/>
    </source>
</evidence>
<feature type="compositionally biased region" description="Pro residues" evidence="1">
    <location>
        <begin position="18"/>
        <end position="27"/>
    </location>
</feature>
<accession>A0A1S4A651</accession>
<dbReference type="OrthoDB" id="1305943at2759"/>
<dbReference type="PANTHER" id="PTHR47591">
    <property type="entry name" value="ZINC FINGER PROTEIN ZAT2-RELATED"/>
    <property type="match status" value="1"/>
</dbReference>
<dbReference type="GO" id="GO:0003700">
    <property type="term" value="F:DNA-binding transcription factor activity"/>
    <property type="evidence" value="ECO:0000318"/>
    <property type="project" value="GO_Central"/>
</dbReference>
<dbReference type="GO" id="GO:0005634">
    <property type="term" value="C:nucleus"/>
    <property type="evidence" value="ECO:0000318"/>
    <property type="project" value="GO_Central"/>
</dbReference>
<organism evidence="3">
    <name type="scientific">Nicotiana tabacum</name>
    <name type="common">Common tobacco</name>
    <dbReference type="NCBI Taxonomy" id="4097"/>
    <lineage>
        <taxon>Eukaryota</taxon>
        <taxon>Viridiplantae</taxon>
        <taxon>Streptophyta</taxon>
        <taxon>Embryophyta</taxon>
        <taxon>Tracheophyta</taxon>
        <taxon>Spermatophyta</taxon>
        <taxon>Magnoliopsida</taxon>
        <taxon>eudicotyledons</taxon>
        <taxon>Gunneridae</taxon>
        <taxon>Pentapetalae</taxon>
        <taxon>asterids</taxon>
        <taxon>lamiids</taxon>
        <taxon>Solanales</taxon>
        <taxon>Solanaceae</taxon>
        <taxon>Nicotianoideae</taxon>
        <taxon>Nicotianeae</taxon>
        <taxon>Nicotiana</taxon>
    </lineage>
</organism>
<dbReference type="KEGG" id="nta:107794101"/>
<name>A0A1S4A651_TOBAC</name>
<proteinExistence type="predicted"/>
<sequence length="248" mass="25309">MTNTGGSGDKGVSKNPQSPTPAPPPTSQNPTTPTSGTQVNPTAGTGISTRLGASDGGSSASASAGIPTRPGGSAGGSSASVVVNVAVATPRKRGSTLVAGEGSSRRGMGAANQTRSVRPNVPLLIATPPAAPANPPPPPPQPENTCVVCHKDFHSVKALFGHMNSHPNRGWKGVYPPPTFNREEFADLQAQMQQEEEEEEVAGNAGDPAVEEAPSERRDVVPDLNVAEPAVGEGYRLPDLNLPPPAEN</sequence>
<feature type="region of interest" description="Disordered" evidence="1">
    <location>
        <begin position="1"/>
        <end position="146"/>
    </location>
</feature>
<feature type="compositionally biased region" description="Pro residues" evidence="1">
    <location>
        <begin position="129"/>
        <end position="142"/>
    </location>
</feature>
<gene>
    <name evidence="3" type="primary">LOC107794101</name>
</gene>
<feature type="domain" description="C2H2-type" evidence="2">
    <location>
        <begin position="146"/>
        <end position="166"/>
    </location>
</feature>
<evidence type="ECO:0000313" key="3">
    <source>
        <dbReference type="RefSeq" id="XP_016472046.1"/>
    </source>
</evidence>
<feature type="compositionally biased region" description="Low complexity" evidence="1">
    <location>
        <begin position="52"/>
        <end position="65"/>
    </location>
</feature>
<reference evidence="3" key="1">
    <citation type="submission" date="2025-08" db="UniProtKB">
        <authorList>
            <consortium name="RefSeq"/>
        </authorList>
    </citation>
    <scope>IDENTIFICATION</scope>
</reference>
<dbReference type="OMA" id="YSCEIAF"/>
<dbReference type="STRING" id="4097.A0A1S4A651"/>
<feature type="compositionally biased region" description="Low complexity" evidence="1">
    <location>
        <begin position="76"/>
        <end position="88"/>
    </location>
</feature>
<dbReference type="PANTHER" id="PTHR47591:SF13">
    <property type="entry name" value="OS02G0293900 PROTEIN"/>
    <property type="match status" value="1"/>
</dbReference>
<feature type="region of interest" description="Disordered" evidence="1">
    <location>
        <begin position="161"/>
        <end position="180"/>
    </location>
</feature>